<dbReference type="GO" id="GO:0004930">
    <property type="term" value="F:G protein-coupled receptor activity"/>
    <property type="evidence" value="ECO:0007669"/>
    <property type="project" value="TreeGrafter"/>
</dbReference>
<evidence type="ECO:0000313" key="7">
    <source>
        <dbReference type="EMBL" id="KAJ3490379.1"/>
    </source>
</evidence>
<dbReference type="AlphaFoldDB" id="A0AAD5YHF5"/>
<feature type="transmembrane region" description="Helical" evidence="6">
    <location>
        <begin position="198"/>
        <end position="221"/>
    </location>
</feature>
<dbReference type="GO" id="GO:0005886">
    <property type="term" value="C:plasma membrane"/>
    <property type="evidence" value="ECO:0007669"/>
    <property type="project" value="TreeGrafter"/>
</dbReference>
<feature type="compositionally biased region" description="Polar residues" evidence="5">
    <location>
        <begin position="396"/>
        <end position="411"/>
    </location>
</feature>
<proteinExistence type="predicted"/>
<evidence type="ECO:0000256" key="6">
    <source>
        <dbReference type="SAM" id="Phobius"/>
    </source>
</evidence>
<feature type="region of interest" description="Disordered" evidence="5">
    <location>
        <begin position="240"/>
        <end position="288"/>
    </location>
</feature>
<feature type="transmembrane region" description="Helical" evidence="6">
    <location>
        <begin position="31"/>
        <end position="48"/>
    </location>
</feature>
<evidence type="ECO:0000256" key="1">
    <source>
        <dbReference type="ARBA" id="ARBA00004141"/>
    </source>
</evidence>
<dbReference type="Gene3D" id="1.20.1070.10">
    <property type="entry name" value="Rhodopsin 7-helix transmembrane proteins"/>
    <property type="match status" value="1"/>
</dbReference>
<keyword evidence="4 6" id="KW-0472">Membrane</keyword>
<feature type="region of interest" description="Disordered" evidence="5">
    <location>
        <begin position="348"/>
        <end position="377"/>
    </location>
</feature>
<evidence type="ECO:0000313" key="8">
    <source>
        <dbReference type="Proteomes" id="UP001212997"/>
    </source>
</evidence>
<feature type="compositionally biased region" description="Basic and acidic residues" evidence="5">
    <location>
        <begin position="272"/>
        <end position="281"/>
    </location>
</feature>
<feature type="region of interest" description="Disordered" evidence="5">
    <location>
        <begin position="393"/>
        <end position="526"/>
    </location>
</feature>
<dbReference type="Proteomes" id="UP001212997">
    <property type="component" value="Unassembled WGS sequence"/>
</dbReference>
<keyword evidence="8" id="KW-1185">Reference proteome</keyword>
<sequence length="526" mass="58370">MNAPWQVHKAVTFGQACVAQGVIKHMADVGTATWSLLIALHTFWILFLNFDTPKLMLISVLVGGWSIIFSLVIAGPATMNTAKNGSFFGISGYWCWISNQYPGARIGFDYLWLFLSAVSSFVLYSLVFLKLRGNLHVHGWRMHFHSRKDPMYRGREVVDPQIIAIARQMLLYPVAYAIIILPISIVRFTEWSGHRVPFAGVIFADSIFLLSGVVNVLLFTLTRRVLPRHSVITTRLTWIPGNIDDDPENPPVDETASRADSDETAVDPDNPTEQKDPKATKDEEEEPEEIIKYLPTLDKVDDDYDDIYDYYSRRDRASNLFLTVQSPDDEAFGRRPELMIQVTTPIARSPRHPPVIPHIPRTPSISLPDHDPDSGRLEPVSLASARIAPSPLQGVVFSSSRRTASPRMQTGSLSSTRPPPSPLAQAVALQSARPPPSPLLHAVSLSGSRPPPRSPSLPYSESSSESEYDYSERESPSSESPKDMEPKSPASAPGPRGGGLTVPRDIPRFATPQVATFPRDIFSRRT</sequence>
<evidence type="ECO:0008006" key="9">
    <source>
        <dbReference type="Google" id="ProtNLM"/>
    </source>
</evidence>
<evidence type="ECO:0000256" key="2">
    <source>
        <dbReference type="ARBA" id="ARBA00022692"/>
    </source>
</evidence>
<organism evidence="7 8">
    <name type="scientific">Meripilus lineatus</name>
    <dbReference type="NCBI Taxonomy" id="2056292"/>
    <lineage>
        <taxon>Eukaryota</taxon>
        <taxon>Fungi</taxon>
        <taxon>Dikarya</taxon>
        <taxon>Basidiomycota</taxon>
        <taxon>Agaricomycotina</taxon>
        <taxon>Agaricomycetes</taxon>
        <taxon>Polyporales</taxon>
        <taxon>Meripilaceae</taxon>
        <taxon>Meripilus</taxon>
    </lineage>
</organism>
<protein>
    <recommendedName>
        <fullName evidence="9">Glucose receptor Git3 N-terminal domain-containing protein</fullName>
    </recommendedName>
</protein>
<evidence type="ECO:0000256" key="3">
    <source>
        <dbReference type="ARBA" id="ARBA00022989"/>
    </source>
</evidence>
<gene>
    <name evidence="7" type="ORF">NLI96_g1464</name>
</gene>
<keyword evidence="3 6" id="KW-1133">Transmembrane helix</keyword>
<reference evidence="7" key="1">
    <citation type="submission" date="2022-07" db="EMBL/GenBank/DDBJ databases">
        <title>Genome Sequence of Physisporinus lineatus.</title>
        <authorList>
            <person name="Buettner E."/>
        </authorList>
    </citation>
    <scope>NUCLEOTIDE SEQUENCE</scope>
    <source>
        <strain evidence="7">VT162</strain>
    </source>
</reference>
<dbReference type="PANTHER" id="PTHR23112">
    <property type="entry name" value="G PROTEIN-COUPLED RECEPTOR 157-RELATED"/>
    <property type="match status" value="1"/>
</dbReference>
<name>A0AAD5YHF5_9APHY</name>
<keyword evidence="2 6" id="KW-0812">Transmembrane</keyword>
<feature type="compositionally biased region" description="Basic and acidic residues" evidence="5">
    <location>
        <begin position="470"/>
        <end position="486"/>
    </location>
</feature>
<dbReference type="EMBL" id="JANAWD010000029">
    <property type="protein sequence ID" value="KAJ3490379.1"/>
    <property type="molecule type" value="Genomic_DNA"/>
</dbReference>
<feature type="transmembrane region" description="Helical" evidence="6">
    <location>
        <begin position="55"/>
        <end position="77"/>
    </location>
</feature>
<dbReference type="GO" id="GO:0007189">
    <property type="term" value="P:adenylate cyclase-activating G protein-coupled receptor signaling pathway"/>
    <property type="evidence" value="ECO:0007669"/>
    <property type="project" value="TreeGrafter"/>
</dbReference>
<feature type="transmembrane region" description="Helical" evidence="6">
    <location>
        <begin position="110"/>
        <end position="131"/>
    </location>
</feature>
<dbReference type="PANTHER" id="PTHR23112:SF37">
    <property type="entry name" value="G PROTEIN-COUPLED RECEPTOR GPR1"/>
    <property type="match status" value="1"/>
</dbReference>
<comment type="caution">
    <text evidence="7">The sequence shown here is derived from an EMBL/GenBank/DDBJ whole genome shotgun (WGS) entry which is preliminary data.</text>
</comment>
<comment type="subcellular location">
    <subcellularLocation>
        <location evidence="1">Membrane</location>
        <topology evidence="1">Multi-pass membrane protein</topology>
    </subcellularLocation>
</comment>
<accession>A0AAD5YHF5</accession>
<evidence type="ECO:0000256" key="5">
    <source>
        <dbReference type="SAM" id="MobiDB-lite"/>
    </source>
</evidence>
<evidence type="ECO:0000256" key="4">
    <source>
        <dbReference type="ARBA" id="ARBA00023136"/>
    </source>
</evidence>
<feature type="transmembrane region" description="Helical" evidence="6">
    <location>
        <begin position="169"/>
        <end position="186"/>
    </location>
</feature>